<dbReference type="EMBL" id="KX838311">
    <property type="protein sequence ID" value="AUO31425.1"/>
    <property type="molecule type" value="Genomic_DNA"/>
</dbReference>
<protein>
    <submittedName>
        <fullName evidence="2">Uncharacterized protein</fullName>
    </submittedName>
</protein>
<dbReference type="AlphaFoldDB" id="A0A3G1LYC4"/>
<evidence type="ECO:0000256" key="1">
    <source>
        <dbReference type="SAM" id="MobiDB-lite"/>
    </source>
</evidence>
<feature type="region of interest" description="Disordered" evidence="1">
    <location>
        <begin position="1"/>
        <end position="48"/>
    </location>
</feature>
<organism evidence="2">
    <name type="scientific">Helicobacter pylori</name>
    <name type="common">Campylobacter pylori</name>
    <dbReference type="NCBI Taxonomy" id="210"/>
    <lineage>
        <taxon>Bacteria</taxon>
        <taxon>Pseudomonadati</taxon>
        <taxon>Campylobacterota</taxon>
        <taxon>Epsilonproteobacteria</taxon>
        <taxon>Campylobacterales</taxon>
        <taxon>Helicobacteraceae</taxon>
        <taxon>Helicobacter</taxon>
    </lineage>
</organism>
<sequence>MLERMRSYTLLKNEKYNQLANETKQQTQTRSQSQSYQKKNKASSGIER</sequence>
<reference evidence="2" key="1">
    <citation type="journal article" date="2017" name="Helicobacter">
        <title>The expression of Helicobacter pylori tfs plasticity zone cluster is regulated by pH and adherence, and its composition is associated with differential gastric IL-8 secretion.</title>
        <authorList>
            <person name="Silva B."/>
            <person name="Nunes A."/>
            <person name="Vale F.F."/>
            <person name="Rocha R."/>
            <person name="Gomes J.P."/>
            <person name="Dias R."/>
            <person name="Oleastro M."/>
        </authorList>
    </citation>
    <scope>NUCLEOTIDE SEQUENCE</scope>
    <source>
        <strain evidence="2">Hp3375/08</strain>
    </source>
</reference>
<accession>A0A3G1LYC4</accession>
<feature type="compositionally biased region" description="Low complexity" evidence="1">
    <location>
        <begin position="23"/>
        <end position="37"/>
    </location>
</feature>
<name>A0A3G1LYC4_HELPX</name>
<evidence type="ECO:0000313" key="2">
    <source>
        <dbReference type="EMBL" id="AUO31425.1"/>
    </source>
</evidence>
<proteinExistence type="predicted"/>